<dbReference type="Gene3D" id="1.10.287.70">
    <property type="match status" value="1"/>
</dbReference>
<keyword evidence="5" id="KW-0631">Potassium channel</keyword>
<evidence type="ECO:0000256" key="6">
    <source>
        <dbReference type="ARBA" id="ARBA00022958"/>
    </source>
</evidence>
<keyword evidence="15" id="KW-1185">Reference proteome</keyword>
<dbReference type="RefSeq" id="WP_036538356.1">
    <property type="nucleotide sequence ID" value="NZ_BMLF01000001.1"/>
</dbReference>
<gene>
    <name evidence="14" type="ORF">GCM10011534_08800</name>
</gene>
<evidence type="ECO:0000256" key="10">
    <source>
        <dbReference type="ARBA" id="ARBA00023303"/>
    </source>
</evidence>
<evidence type="ECO:0000256" key="5">
    <source>
        <dbReference type="ARBA" id="ARBA00022826"/>
    </source>
</evidence>
<dbReference type="InterPro" id="IPR013099">
    <property type="entry name" value="K_chnl_dom"/>
</dbReference>
<sequence>MRGGARIAWVLAPLIGIVIAGTVFFHHVEGWSWVDSYFFTVITLSTVGYGDLVPQTVVGQIGTTVFIFVGLGVFALAVQQFAEYMMLRREAKQAMKHNRLESGSPSPVANRAEEAHNRTGHDT</sequence>
<dbReference type="GO" id="GO:0005267">
    <property type="term" value="F:potassium channel activity"/>
    <property type="evidence" value="ECO:0007669"/>
    <property type="project" value="UniProtKB-KW"/>
</dbReference>
<dbReference type="AlphaFoldDB" id="A0A917WC49"/>
<reference evidence="14" key="2">
    <citation type="submission" date="2020-09" db="EMBL/GenBank/DDBJ databases">
        <authorList>
            <person name="Sun Q."/>
            <person name="Zhou Y."/>
        </authorList>
    </citation>
    <scope>NUCLEOTIDE SEQUENCE</scope>
    <source>
        <strain evidence="14">CGMCC 1.6293</strain>
    </source>
</reference>
<evidence type="ECO:0000256" key="11">
    <source>
        <dbReference type="SAM" id="MobiDB-lite"/>
    </source>
</evidence>
<evidence type="ECO:0000256" key="1">
    <source>
        <dbReference type="ARBA" id="ARBA00004141"/>
    </source>
</evidence>
<comment type="caution">
    <text evidence="14">The sequence shown here is derived from an EMBL/GenBank/DDBJ whole genome shotgun (WGS) entry which is preliminary data.</text>
</comment>
<organism evidence="14 15">
    <name type="scientific">Pseudooceanicola nanhaiensis</name>
    <dbReference type="NCBI Taxonomy" id="375761"/>
    <lineage>
        <taxon>Bacteria</taxon>
        <taxon>Pseudomonadati</taxon>
        <taxon>Pseudomonadota</taxon>
        <taxon>Alphaproteobacteria</taxon>
        <taxon>Rhodobacterales</taxon>
        <taxon>Paracoccaceae</taxon>
        <taxon>Pseudooceanicola</taxon>
    </lineage>
</organism>
<accession>A0A917WC49</accession>
<feature type="domain" description="Potassium channel" evidence="13">
    <location>
        <begin position="15"/>
        <end position="85"/>
    </location>
</feature>
<evidence type="ECO:0000256" key="4">
    <source>
        <dbReference type="ARBA" id="ARBA00022692"/>
    </source>
</evidence>
<evidence type="ECO:0000313" key="15">
    <source>
        <dbReference type="Proteomes" id="UP000649829"/>
    </source>
</evidence>
<keyword evidence="4 12" id="KW-0812">Transmembrane</keyword>
<keyword evidence="2" id="KW-0813">Transport</keyword>
<comment type="subcellular location">
    <subcellularLocation>
        <location evidence="1">Membrane</location>
        <topology evidence="1">Multi-pass membrane protein</topology>
    </subcellularLocation>
</comment>
<keyword evidence="6" id="KW-0630">Potassium</keyword>
<keyword evidence="8" id="KW-0406">Ion transport</keyword>
<evidence type="ECO:0000259" key="13">
    <source>
        <dbReference type="Pfam" id="PF07885"/>
    </source>
</evidence>
<dbReference type="SUPFAM" id="SSF81324">
    <property type="entry name" value="Voltage-gated potassium channels"/>
    <property type="match status" value="1"/>
</dbReference>
<dbReference type="Pfam" id="PF07885">
    <property type="entry name" value="Ion_trans_2"/>
    <property type="match status" value="1"/>
</dbReference>
<dbReference type="InterPro" id="IPR047871">
    <property type="entry name" value="K_chnl_Slo-like"/>
</dbReference>
<evidence type="ECO:0000256" key="7">
    <source>
        <dbReference type="ARBA" id="ARBA00022989"/>
    </source>
</evidence>
<evidence type="ECO:0000256" key="9">
    <source>
        <dbReference type="ARBA" id="ARBA00023136"/>
    </source>
</evidence>
<dbReference type="GO" id="GO:0016020">
    <property type="term" value="C:membrane"/>
    <property type="evidence" value="ECO:0007669"/>
    <property type="project" value="UniProtKB-SubCell"/>
</dbReference>
<evidence type="ECO:0000256" key="3">
    <source>
        <dbReference type="ARBA" id="ARBA00022538"/>
    </source>
</evidence>
<evidence type="ECO:0000256" key="8">
    <source>
        <dbReference type="ARBA" id="ARBA00023065"/>
    </source>
</evidence>
<dbReference type="Proteomes" id="UP000649829">
    <property type="component" value="Unassembled WGS sequence"/>
</dbReference>
<keyword evidence="9 12" id="KW-0472">Membrane</keyword>
<reference evidence="14" key="1">
    <citation type="journal article" date="2014" name="Int. J. Syst. Evol. Microbiol.">
        <title>Complete genome sequence of Corynebacterium casei LMG S-19264T (=DSM 44701T), isolated from a smear-ripened cheese.</title>
        <authorList>
            <consortium name="US DOE Joint Genome Institute (JGI-PGF)"/>
            <person name="Walter F."/>
            <person name="Albersmeier A."/>
            <person name="Kalinowski J."/>
            <person name="Ruckert C."/>
        </authorList>
    </citation>
    <scope>NUCLEOTIDE SEQUENCE</scope>
    <source>
        <strain evidence="14">CGMCC 1.6293</strain>
    </source>
</reference>
<feature type="region of interest" description="Disordered" evidence="11">
    <location>
        <begin position="96"/>
        <end position="123"/>
    </location>
</feature>
<keyword evidence="10" id="KW-0407">Ion channel</keyword>
<keyword evidence="3" id="KW-0633">Potassium transport</keyword>
<dbReference type="PANTHER" id="PTHR10027">
    <property type="entry name" value="CALCIUM-ACTIVATED POTASSIUM CHANNEL ALPHA CHAIN"/>
    <property type="match status" value="1"/>
</dbReference>
<dbReference type="PANTHER" id="PTHR10027:SF10">
    <property type="entry name" value="SLOWPOKE 2, ISOFORM D"/>
    <property type="match status" value="1"/>
</dbReference>
<feature type="transmembrane region" description="Helical" evidence="12">
    <location>
        <begin position="57"/>
        <end position="78"/>
    </location>
</feature>
<keyword evidence="7 12" id="KW-1133">Transmembrane helix</keyword>
<protein>
    <recommendedName>
        <fullName evidence="13">Potassium channel domain-containing protein</fullName>
    </recommendedName>
</protein>
<evidence type="ECO:0000256" key="2">
    <source>
        <dbReference type="ARBA" id="ARBA00022448"/>
    </source>
</evidence>
<feature type="transmembrane region" description="Helical" evidence="12">
    <location>
        <begin position="7"/>
        <end position="28"/>
    </location>
</feature>
<evidence type="ECO:0000313" key="14">
    <source>
        <dbReference type="EMBL" id="GGL88895.1"/>
    </source>
</evidence>
<proteinExistence type="predicted"/>
<dbReference type="EMBL" id="BMLF01000001">
    <property type="protein sequence ID" value="GGL88895.1"/>
    <property type="molecule type" value="Genomic_DNA"/>
</dbReference>
<name>A0A917WC49_9RHOB</name>
<feature type="compositionally biased region" description="Basic and acidic residues" evidence="11">
    <location>
        <begin position="111"/>
        <end position="123"/>
    </location>
</feature>
<evidence type="ECO:0000256" key="12">
    <source>
        <dbReference type="SAM" id="Phobius"/>
    </source>
</evidence>